<evidence type="ECO:0000313" key="7">
    <source>
        <dbReference type="EMBL" id="CAB4293681.1"/>
    </source>
</evidence>
<feature type="domain" description="Disease resistance protein winged helix" evidence="5">
    <location>
        <begin position="232"/>
        <end position="304"/>
    </location>
</feature>
<dbReference type="GO" id="GO:0006952">
    <property type="term" value="P:defense response"/>
    <property type="evidence" value="ECO:0007669"/>
    <property type="project" value="UniProtKB-KW"/>
</dbReference>
<dbReference type="PANTHER" id="PTHR36766:SF70">
    <property type="entry name" value="DISEASE RESISTANCE PROTEIN RGA4"/>
    <property type="match status" value="1"/>
</dbReference>
<dbReference type="Gene3D" id="1.10.10.10">
    <property type="entry name" value="Winged helix-like DNA-binding domain superfamily/Winged helix DNA-binding domain"/>
    <property type="match status" value="1"/>
</dbReference>
<dbReference type="Proteomes" id="UP000507245">
    <property type="component" value="Unassembled WGS sequence"/>
</dbReference>
<organism evidence="7 8">
    <name type="scientific">Prunus armeniaca</name>
    <name type="common">Apricot</name>
    <name type="synonym">Armeniaca vulgaris</name>
    <dbReference type="NCBI Taxonomy" id="36596"/>
    <lineage>
        <taxon>Eukaryota</taxon>
        <taxon>Viridiplantae</taxon>
        <taxon>Streptophyta</taxon>
        <taxon>Embryophyta</taxon>
        <taxon>Tracheophyta</taxon>
        <taxon>Spermatophyta</taxon>
        <taxon>Magnoliopsida</taxon>
        <taxon>eudicotyledons</taxon>
        <taxon>Gunneridae</taxon>
        <taxon>Pentapetalae</taxon>
        <taxon>rosids</taxon>
        <taxon>fabids</taxon>
        <taxon>Rosales</taxon>
        <taxon>Rosaceae</taxon>
        <taxon>Amygdaloideae</taxon>
        <taxon>Amygdaleae</taxon>
        <taxon>Prunus</taxon>
    </lineage>
</organism>
<dbReference type="InterPro" id="IPR032675">
    <property type="entry name" value="LRR_dom_sf"/>
</dbReference>
<dbReference type="GO" id="GO:0043531">
    <property type="term" value="F:ADP binding"/>
    <property type="evidence" value="ECO:0007669"/>
    <property type="project" value="InterPro"/>
</dbReference>
<evidence type="ECO:0000256" key="1">
    <source>
        <dbReference type="ARBA" id="ARBA00022614"/>
    </source>
</evidence>
<evidence type="ECO:0000256" key="2">
    <source>
        <dbReference type="ARBA" id="ARBA00022737"/>
    </source>
</evidence>
<evidence type="ECO:0000256" key="3">
    <source>
        <dbReference type="ARBA" id="ARBA00022821"/>
    </source>
</evidence>
<dbReference type="InterPro" id="IPR056789">
    <property type="entry name" value="LRR_R13L1-DRL21"/>
</dbReference>
<dbReference type="InterPro" id="IPR042197">
    <property type="entry name" value="Apaf_helical"/>
</dbReference>
<feature type="domain" description="NB-ARC" evidence="4">
    <location>
        <begin position="1"/>
        <end position="147"/>
    </location>
</feature>
<evidence type="ECO:0000259" key="5">
    <source>
        <dbReference type="Pfam" id="PF23559"/>
    </source>
</evidence>
<dbReference type="OrthoDB" id="1896560at2759"/>
<keyword evidence="1" id="KW-0433">Leucine-rich repeat</keyword>
<dbReference type="AlphaFoldDB" id="A0A6J5W093"/>
<dbReference type="SUPFAM" id="SSF52058">
    <property type="entry name" value="L domain-like"/>
    <property type="match status" value="2"/>
</dbReference>
<dbReference type="Pfam" id="PF00931">
    <property type="entry name" value="NB-ARC"/>
    <property type="match status" value="1"/>
</dbReference>
<dbReference type="PANTHER" id="PTHR36766">
    <property type="entry name" value="PLANT BROAD-SPECTRUM MILDEW RESISTANCE PROTEIN RPW8"/>
    <property type="match status" value="1"/>
</dbReference>
<dbReference type="PRINTS" id="PR00364">
    <property type="entry name" value="DISEASERSIST"/>
</dbReference>
<evidence type="ECO:0000259" key="4">
    <source>
        <dbReference type="Pfam" id="PF00931"/>
    </source>
</evidence>
<dbReference type="InterPro" id="IPR027417">
    <property type="entry name" value="P-loop_NTPase"/>
</dbReference>
<dbReference type="InterPro" id="IPR058922">
    <property type="entry name" value="WHD_DRP"/>
</dbReference>
<dbReference type="Gene3D" id="1.10.8.430">
    <property type="entry name" value="Helical domain of apoptotic protease-activating factors"/>
    <property type="match status" value="1"/>
</dbReference>
<dbReference type="Gene3D" id="3.40.50.300">
    <property type="entry name" value="P-loop containing nucleotide triphosphate hydrolases"/>
    <property type="match status" value="1"/>
</dbReference>
<proteinExistence type="predicted"/>
<keyword evidence="3" id="KW-0611">Plant defense</keyword>
<feature type="domain" description="R13L1/DRL21-like LRR repeat region" evidence="6">
    <location>
        <begin position="464"/>
        <end position="586"/>
    </location>
</feature>
<protein>
    <submittedName>
        <fullName evidence="7">Uncharacterized protein</fullName>
    </submittedName>
</protein>
<evidence type="ECO:0000259" key="6">
    <source>
        <dbReference type="Pfam" id="PF25019"/>
    </source>
</evidence>
<keyword evidence="8" id="KW-1185">Reference proteome</keyword>
<dbReference type="Gene3D" id="3.80.10.10">
    <property type="entry name" value="Ribonuclease Inhibitor"/>
    <property type="match status" value="4"/>
</dbReference>
<keyword evidence="2" id="KW-0677">Repeat</keyword>
<dbReference type="FunFam" id="1.10.10.10:FF:000322">
    <property type="entry name" value="Probable disease resistance protein At1g63360"/>
    <property type="match status" value="1"/>
</dbReference>
<reference evidence="8" key="1">
    <citation type="journal article" date="2020" name="Genome Biol.">
        <title>Gamete binning: chromosome-level and haplotype-resolved genome assembly enabled by high-throughput single-cell sequencing of gamete genomes.</title>
        <authorList>
            <person name="Campoy J.A."/>
            <person name="Sun H."/>
            <person name="Goel M."/>
            <person name="Jiao W.-B."/>
            <person name="Folz-Donahue K."/>
            <person name="Wang N."/>
            <person name="Rubio M."/>
            <person name="Liu C."/>
            <person name="Kukat C."/>
            <person name="Ruiz D."/>
            <person name="Huettel B."/>
            <person name="Schneeberger K."/>
        </authorList>
    </citation>
    <scope>NUCLEOTIDE SEQUENCE [LARGE SCALE GENOMIC DNA]</scope>
    <source>
        <strain evidence="8">cv. Rojo Pasion</strain>
    </source>
</reference>
<dbReference type="EMBL" id="CAEKKB010000001">
    <property type="protein sequence ID" value="CAB4293681.1"/>
    <property type="molecule type" value="Genomic_DNA"/>
</dbReference>
<dbReference type="Pfam" id="PF25019">
    <property type="entry name" value="LRR_R13L1-DRL21"/>
    <property type="match status" value="1"/>
</dbReference>
<sequence>MAIAGMPGLGKTTLAKSVYNEGAIDVYFNQKLWVCVSDTFNVNSILAAMLELLSGKVATTSQQALLTGLREKLSGIRYFLVLDDVWNEESEKWERLMSCLSKLNSAPGSKIIVTTRSGIVASLTETLPRPKLDLLSTDECWSILKHASCSDGSLERIGREIAKKCEGLPLMAQVLGGILRSKKTPAEWSEVKDNRIWDLPKTEDRIMSVLKLSFDNLESPALKQCFSYCSAFKKDAMMERDDLIQLWMAQGFLHPSEKSNLEMEDIGNEYFDILFQRSLFQDAILDDDGIVIGCKMHDLIHDLAERVSETGSMMRDFQKYTDVATPIIERIPEGSSGKLRSLFSNAEALPGNMLPWFKALHVLKLYGAYIIQELPSSIEELKRLRYFDISFTKIKRLPNSIGKLYNLQTLRARCYGLEEFPKDVQNLINLRHVYCDKGIKFPAGVLGRLTLLRTLPYEVKGREIEELAALNQLKGELIICNLEDVRNGDEASKAKLEEKKKVRHFLFEWTENRSTTNNNEEDVLEGLQPHSELERLEIKYFMGTKFPSWMIKLRNLKQIELKGCNRCEKVPTLGHLPHLTVVRIKGLDNLKCVGEEIYGNGVFPALKELHIRNCKELIEWMEAPEQVMVFPRLEKLEIEDCPKLRKAHYIFGCRASLRKLAVYSCSSLQSIPDLHSFTSLRELIFENCERLESLVSSGPVSVVELLTIKGCSGLQSIPDLNLFPSLLKLSIESCERLESLVSSGPVSVVELIIINAPNLESLCLDNLTSLSALEFRNCGKVKYLPTGLLSNYANFKKLVLELDLQSIPALQSLGSSGPQLPASLVELKIRNAPNLESLPSLDNLTSLSKLVIVNCGKLKYLPTGLHCCTSLKTLELGEFWEELDSFPYFHLETGSSQPHKLILTGWPKLKSLPQQIQDFTSLTSLVIHKFDGVEALEDWLGNLTSLTSLMIWSCKKLMYLPSVEAMHRLTKLQTLEIWRCPLMKERCTKDSGPEWPKISHIPDILRIRLVYPSPFSCHQFCDQTADRLTLCVQRIRNSSNFDSEEMYLSHGVQVFLNGIGQSWNSGRNSCLHRAIHLVSVSTNLALKPVWPESSTFQLMRS</sequence>
<accession>A0A6J5W093</accession>
<dbReference type="Pfam" id="PF23559">
    <property type="entry name" value="WHD_DRP"/>
    <property type="match status" value="1"/>
</dbReference>
<dbReference type="InterPro" id="IPR036388">
    <property type="entry name" value="WH-like_DNA-bd_sf"/>
</dbReference>
<evidence type="ECO:0000313" key="8">
    <source>
        <dbReference type="Proteomes" id="UP000507245"/>
    </source>
</evidence>
<dbReference type="InterPro" id="IPR002182">
    <property type="entry name" value="NB-ARC"/>
</dbReference>
<dbReference type="SUPFAM" id="SSF52540">
    <property type="entry name" value="P-loop containing nucleoside triphosphate hydrolases"/>
    <property type="match status" value="1"/>
</dbReference>
<gene>
    <name evidence="7" type="ORF">ORAREDHAP_LOCUS2734</name>
</gene>
<name>A0A6J5W093_PRUAR</name>